<gene>
    <name evidence="1" type="ORF">K444DRAFT_613152</name>
</gene>
<dbReference type="OrthoDB" id="3503295at2759"/>
<dbReference type="Pfam" id="PF02635">
    <property type="entry name" value="DsrE"/>
    <property type="match status" value="1"/>
</dbReference>
<dbReference type="SUPFAM" id="SSF75169">
    <property type="entry name" value="DsrEFH-like"/>
    <property type="match status" value="1"/>
</dbReference>
<evidence type="ECO:0000313" key="1">
    <source>
        <dbReference type="EMBL" id="PMD59561.1"/>
    </source>
</evidence>
<dbReference type="Gene3D" id="3.30.110.40">
    <property type="entry name" value="TusA-like domain"/>
    <property type="match status" value="1"/>
</dbReference>
<dbReference type="InterPro" id="IPR036868">
    <property type="entry name" value="TusA-like_sf"/>
</dbReference>
<dbReference type="Gene3D" id="3.40.1260.10">
    <property type="entry name" value="DsrEFH-like"/>
    <property type="match status" value="1"/>
</dbReference>
<name>A0A2J6T975_9HELO</name>
<evidence type="ECO:0000313" key="2">
    <source>
        <dbReference type="Proteomes" id="UP000235371"/>
    </source>
</evidence>
<dbReference type="InParanoid" id="A0A2J6T975"/>
<dbReference type="AlphaFoldDB" id="A0A2J6T975"/>
<dbReference type="EMBL" id="KZ613813">
    <property type="protein sequence ID" value="PMD59561.1"/>
    <property type="molecule type" value="Genomic_DNA"/>
</dbReference>
<proteinExistence type="predicted"/>
<keyword evidence="2" id="KW-1185">Reference proteome</keyword>
<dbReference type="InterPro" id="IPR003787">
    <property type="entry name" value="Sulphur_relay_DsrE/F-like"/>
</dbReference>
<organism evidence="1 2">
    <name type="scientific">Hyaloscypha bicolor E</name>
    <dbReference type="NCBI Taxonomy" id="1095630"/>
    <lineage>
        <taxon>Eukaryota</taxon>
        <taxon>Fungi</taxon>
        <taxon>Dikarya</taxon>
        <taxon>Ascomycota</taxon>
        <taxon>Pezizomycotina</taxon>
        <taxon>Leotiomycetes</taxon>
        <taxon>Helotiales</taxon>
        <taxon>Hyaloscyphaceae</taxon>
        <taxon>Hyaloscypha</taxon>
        <taxon>Hyaloscypha bicolor</taxon>
    </lineage>
</organism>
<dbReference type="RefSeq" id="XP_024736465.1">
    <property type="nucleotide sequence ID" value="XM_024880293.1"/>
</dbReference>
<dbReference type="Proteomes" id="UP000235371">
    <property type="component" value="Unassembled WGS sequence"/>
</dbReference>
<reference evidence="1 2" key="1">
    <citation type="submission" date="2016-04" db="EMBL/GenBank/DDBJ databases">
        <title>A degradative enzymes factory behind the ericoid mycorrhizal symbiosis.</title>
        <authorList>
            <consortium name="DOE Joint Genome Institute"/>
            <person name="Martino E."/>
            <person name="Morin E."/>
            <person name="Grelet G."/>
            <person name="Kuo A."/>
            <person name="Kohler A."/>
            <person name="Daghino S."/>
            <person name="Barry K."/>
            <person name="Choi C."/>
            <person name="Cichocki N."/>
            <person name="Clum A."/>
            <person name="Copeland A."/>
            <person name="Hainaut M."/>
            <person name="Haridas S."/>
            <person name="Labutti K."/>
            <person name="Lindquist E."/>
            <person name="Lipzen A."/>
            <person name="Khouja H.-R."/>
            <person name="Murat C."/>
            <person name="Ohm R."/>
            <person name="Olson A."/>
            <person name="Spatafora J."/>
            <person name="Veneault-Fourrey C."/>
            <person name="Henrissat B."/>
            <person name="Grigoriev I."/>
            <person name="Martin F."/>
            <person name="Perotto S."/>
        </authorList>
    </citation>
    <scope>NUCLEOTIDE SEQUENCE [LARGE SCALE GENOMIC DNA]</scope>
    <source>
        <strain evidence="1 2">E</strain>
    </source>
</reference>
<dbReference type="GeneID" id="36588370"/>
<sequence length="234" mass="25899">MVDKPGAFMASRPTVIEQRYTFKAYQAVYAVIQELNRKDAEAVVELLIRNDKGMLNDIAKWCSTTGYQLICSELGKEGEMRCLIQKGEQKINHKVMTVVISTADLEYIAYPFDKAIGGAVSGMEVNLIFEGAGVRLLKRGYRASLSGFWGRMFTTVVEKVMKDKIGWPLPQEAILLLEDLGAKFYVCGPSLVGYGITEEELVVKNHALGGVITWVDLLASSNVSVFSKSAFEKP</sequence>
<protein>
    <submittedName>
        <fullName evidence="1">Uncharacterized protein</fullName>
    </submittedName>
</protein>
<accession>A0A2J6T975</accession>
<dbReference type="InterPro" id="IPR027396">
    <property type="entry name" value="DsrEFH-like"/>
</dbReference>